<dbReference type="Pfam" id="PF13557">
    <property type="entry name" value="Phenol_MetA_deg"/>
    <property type="match status" value="1"/>
</dbReference>
<comment type="caution">
    <text evidence="1">The sequence shown here is derived from an EMBL/GenBank/DDBJ whole genome shotgun (WGS) entry which is preliminary data.</text>
</comment>
<dbReference type="AlphaFoldDB" id="A0A151CGB3"/>
<proteinExistence type="predicted"/>
<reference evidence="1 2" key="1">
    <citation type="submission" date="2015-11" db="EMBL/GenBank/DDBJ databases">
        <title>Draft genome of Sulfurovum riftiae 1812E, a member of the Epsilonproteobacteria isolated from the tube of the deep-sea hydrothermal vent tubewom Riftia pachyptila.</title>
        <authorList>
            <person name="Vetriani C."/>
            <person name="Giovannelli D."/>
        </authorList>
    </citation>
    <scope>NUCLEOTIDE SEQUENCE [LARGE SCALE GENOMIC DNA]</scope>
    <source>
        <strain evidence="1 2">1812E</strain>
    </source>
</reference>
<protein>
    <recommendedName>
        <fullName evidence="3">Phenol degradation protein meta</fullName>
    </recommendedName>
</protein>
<name>A0A151CGB3_9BACT</name>
<dbReference type="Proteomes" id="UP000075359">
    <property type="component" value="Unassembled WGS sequence"/>
</dbReference>
<organism evidence="1 2">
    <name type="scientific">Sulfurovum riftiae</name>
    <dbReference type="NCBI Taxonomy" id="1630136"/>
    <lineage>
        <taxon>Bacteria</taxon>
        <taxon>Pseudomonadati</taxon>
        <taxon>Campylobacterota</taxon>
        <taxon>Epsilonproteobacteria</taxon>
        <taxon>Campylobacterales</taxon>
        <taxon>Sulfurovaceae</taxon>
        <taxon>Sulfurovum</taxon>
    </lineage>
</organism>
<evidence type="ECO:0000313" key="1">
    <source>
        <dbReference type="EMBL" id="KYJ86556.1"/>
    </source>
</evidence>
<dbReference type="STRING" id="1630136.AS592_07065"/>
<evidence type="ECO:0008006" key="3">
    <source>
        <dbReference type="Google" id="ProtNLM"/>
    </source>
</evidence>
<dbReference type="OrthoDB" id="191143at2"/>
<accession>A0A151CGB3</accession>
<dbReference type="EMBL" id="LNKT01000023">
    <property type="protein sequence ID" value="KYJ86556.1"/>
    <property type="molecule type" value="Genomic_DNA"/>
</dbReference>
<sequence>MVFYSAMIIVIYNQKDKKQMNRYFKSILLVAGLGSMLHATDDGPRMYWNAPVGTNILQAYFWTASGNSVTPENSQTSPYLDTDINIGILGYNRIVDVAGHSAIVTAVMTGGKVSGDTSKIYLNKDLRSSSGLGDLYLQGVINVFGAPALSAEAFADYRQDTVLSLLVGVTAPTGDYERDRALNLGMNRWNMRVGLPFMYTIGDWVPGEITTLEILPSVWFYGDNDDYTRLGLNLEQDPMYTLEAHITRDITTSLFVSLDYFVQRTGDSFVNGIQTGTANTSDSLGVTAGYMFNAQTQFQLRYAGTLSPDPDQGELEADMFQFNLNYFW</sequence>
<keyword evidence="2" id="KW-1185">Reference proteome</keyword>
<dbReference type="InterPro" id="IPR025737">
    <property type="entry name" value="FApF"/>
</dbReference>
<evidence type="ECO:0000313" key="2">
    <source>
        <dbReference type="Proteomes" id="UP000075359"/>
    </source>
</evidence>
<gene>
    <name evidence="1" type="ORF">AS592_07065</name>
</gene>